<accession>A0A0B5DTZ0</accession>
<evidence type="ECO:0000313" key="2">
    <source>
        <dbReference type="Proteomes" id="UP000031521"/>
    </source>
</evidence>
<keyword evidence="2" id="KW-1185">Reference proteome</keyword>
<reference evidence="1 2" key="1">
    <citation type="journal article" date="2014" name="Int. J. Syst. Evol. Microbiol.">
        <title>Celeribacter indicus sp. nov., a polycyclic aromatic hydrocarbon-degrading bacterium from deep-sea sediment and reclassification of Huaishuia halophila as Celeribacter halophilus comb. nov.</title>
        <authorList>
            <person name="Lai Q."/>
            <person name="Cao J."/>
            <person name="Yuan J."/>
            <person name="Li F."/>
            <person name="Shao Z."/>
        </authorList>
    </citation>
    <scope>NUCLEOTIDE SEQUENCE [LARGE SCALE GENOMIC DNA]</scope>
    <source>
        <strain evidence="1">P73</strain>
    </source>
</reference>
<name>A0A0B5DTZ0_9RHOB</name>
<dbReference type="EMBL" id="CP004393">
    <property type="protein sequence ID" value="AJE46923.1"/>
    <property type="molecule type" value="Genomic_DNA"/>
</dbReference>
<sequence length="101" mass="11637">MARAMIFPNFQERTGICREHFMQVSTRTPPLKPPAGLRAALEPLIERHGLWHVLRAVFAARREIRRRRVLTLRGGGEVSAHIRRDIGLPPEAPPPRSWMDR</sequence>
<proteinExistence type="predicted"/>
<dbReference type="Proteomes" id="UP000031521">
    <property type="component" value="Chromosome"/>
</dbReference>
<dbReference type="KEGG" id="cid:P73_2208"/>
<gene>
    <name evidence="1" type="ORF">P73_2208</name>
</gene>
<evidence type="ECO:0000313" key="1">
    <source>
        <dbReference type="EMBL" id="AJE46923.1"/>
    </source>
</evidence>
<dbReference type="HOGENOM" id="CLU_2286429_0_0_5"/>
<organism evidence="1 2">
    <name type="scientific">Celeribacter indicus</name>
    <dbReference type="NCBI Taxonomy" id="1208324"/>
    <lineage>
        <taxon>Bacteria</taxon>
        <taxon>Pseudomonadati</taxon>
        <taxon>Pseudomonadota</taxon>
        <taxon>Alphaproteobacteria</taxon>
        <taxon>Rhodobacterales</taxon>
        <taxon>Roseobacteraceae</taxon>
        <taxon>Celeribacter</taxon>
    </lineage>
</organism>
<dbReference type="AlphaFoldDB" id="A0A0B5DTZ0"/>
<protein>
    <submittedName>
        <fullName evidence="1">Uncharacterized protein</fullName>
    </submittedName>
</protein>